<accession>A0ABM8M1V2</accession>
<dbReference type="Proteomes" id="UP000494161">
    <property type="component" value="Unassembled WGS sequence"/>
</dbReference>
<keyword evidence="4" id="KW-1185">Reference proteome</keyword>
<proteinExistence type="predicted"/>
<organism evidence="3 4">
    <name type="scientific">Achromobacter ruhlandii</name>
    <dbReference type="NCBI Taxonomy" id="72557"/>
    <lineage>
        <taxon>Bacteria</taxon>
        <taxon>Pseudomonadati</taxon>
        <taxon>Pseudomonadota</taxon>
        <taxon>Betaproteobacteria</taxon>
        <taxon>Burkholderiales</taxon>
        <taxon>Alcaligenaceae</taxon>
        <taxon>Achromobacter</taxon>
    </lineage>
</organism>
<reference evidence="3 4" key="1">
    <citation type="submission" date="2020-04" db="EMBL/GenBank/DDBJ databases">
        <authorList>
            <person name="De Canck E."/>
        </authorList>
    </citation>
    <scope>NUCLEOTIDE SEQUENCE [LARGE SCALE GENOMIC DNA]</scope>
    <source>
        <strain evidence="3 4">LMG 7053</strain>
    </source>
</reference>
<evidence type="ECO:0000256" key="1">
    <source>
        <dbReference type="SAM" id="MobiDB-lite"/>
    </source>
</evidence>
<protein>
    <recommendedName>
        <fullName evidence="2">Peptidase S74 domain-containing protein</fullName>
    </recommendedName>
</protein>
<gene>
    <name evidence="3" type="ORF">LMG7053_05242</name>
</gene>
<feature type="domain" description="Peptidase S74" evidence="2">
    <location>
        <begin position="363"/>
        <end position="411"/>
    </location>
</feature>
<dbReference type="EMBL" id="CADILJ010000080">
    <property type="protein sequence ID" value="CAB3957284.1"/>
    <property type="molecule type" value="Genomic_DNA"/>
</dbReference>
<dbReference type="InterPro" id="IPR030392">
    <property type="entry name" value="S74_ICA"/>
</dbReference>
<comment type="caution">
    <text evidence="3">The sequence shown here is derived from an EMBL/GenBank/DDBJ whole genome shotgun (WGS) entry which is preliminary data.</text>
</comment>
<name>A0ABM8M1V2_9BURK</name>
<feature type="region of interest" description="Disordered" evidence="1">
    <location>
        <begin position="109"/>
        <end position="131"/>
    </location>
</feature>
<dbReference type="RefSeq" id="WP_175224604.1">
    <property type="nucleotide sequence ID" value="NZ_CADILJ010000080.1"/>
</dbReference>
<dbReference type="Pfam" id="PF13884">
    <property type="entry name" value="Peptidase_S74"/>
    <property type="match status" value="1"/>
</dbReference>
<evidence type="ECO:0000259" key="2">
    <source>
        <dbReference type="Pfam" id="PF13884"/>
    </source>
</evidence>
<evidence type="ECO:0000313" key="4">
    <source>
        <dbReference type="Proteomes" id="UP000494161"/>
    </source>
</evidence>
<sequence>MGKGSSSTPEVPDYVAAAKATSQGNLDLAKYATQANRVNQITPWGSLTWSNGRTFNQSAYDQAMDAWRSQGGTNSAVGRDTSPYGYQQAGMHNGTGLSYVDWARQQQQTAGAGAGGMPNPQDYYSGDGDNWTQTVSLSPQMQALFDQNMKLQQGLFGAQDAALGRVNRNMASDLDTSGMQALGSVYDPTQATNTATEAILSRLNPELDRQYESLRTQLANQGITQGSAAYNNALNSFGQQRNDAVTQAGLQGITLGMQQQGQTFSQSAAKRAQQMQEAAYLRNLPLNELNALRSGSQVQMPEFPGYSQQATTSGPDYTGAAQNTYQSQLGASNAQAAGNSNMMSGLFGLGQLGMMGYGMGMFSDRRLKKNIKRIGTSEKKLGIYSFEYIFGGRHVGYMADEVARVSPHAVHDIGGLKLVDYAEV</sequence>
<evidence type="ECO:0000313" key="3">
    <source>
        <dbReference type="EMBL" id="CAB3957284.1"/>
    </source>
</evidence>